<keyword evidence="1 3" id="KW-0145">Chemotaxis</keyword>
<comment type="function">
    <text evidence="3">Probably deamidates glutamine residues to glutamate on methyl-accepting chemotaxis receptors (MCPs), playing an important role in chemotaxis.</text>
</comment>
<dbReference type="PANTHER" id="PTHR35147:SF1">
    <property type="entry name" value="CHEMORECEPTOR GLUTAMINE DEAMIDASE CHED-RELATED"/>
    <property type="match status" value="1"/>
</dbReference>
<evidence type="ECO:0000313" key="4">
    <source>
        <dbReference type="EMBL" id="RLE13551.1"/>
    </source>
</evidence>
<organism evidence="4 5">
    <name type="scientific">Aerophobetes bacterium</name>
    <dbReference type="NCBI Taxonomy" id="2030807"/>
    <lineage>
        <taxon>Bacteria</taxon>
        <taxon>Candidatus Aerophobota</taxon>
    </lineage>
</organism>
<evidence type="ECO:0000256" key="1">
    <source>
        <dbReference type="ARBA" id="ARBA00022500"/>
    </source>
</evidence>
<reference evidence="4 5" key="1">
    <citation type="submission" date="2018-06" db="EMBL/GenBank/DDBJ databases">
        <title>Extensive metabolic versatility and redundancy in microbially diverse, dynamic hydrothermal sediments.</title>
        <authorList>
            <person name="Dombrowski N."/>
            <person name="Teske A."/>
            <person name="Baker B.J."/>
        </authorList>
    </citation>
    <scope>NUCLEOTIDE SEQUENCE [LARGE SCALE GENOMIC DNA]</scope>
    <source>
        <strain evidence="4">B3_G15</strain>
    </source>
</reference>
<name>A0A662DGX4_UNCAE</name>
<dbReference type="InterPro" id="IPR011324">
    <property type="entry name" value="Cytotoxic_necrot_fac-like_cat"/>
</dbReference>
<dbReference type="InterPro" id="IPR005659">
    <property type="entry name" value="Chemorcpt_Glu_NH3ase_CheD"/>
</dbReference>
<evidence type="ECO:0000256" key="3">
    <source>
        <dbReference type="HAMAP-Rule" id="MF_01440"/>
    </source>
</evidence>
<dbReference type="AlphaFoldDB" id="A0A662DGX4"/>
<evidence type="ECO:0000313" key="5">
    <source>
        <dbReference type="Proteomes" id="UP000280417"/>
    </source>
</evidence>
<dbReference type="GO" id="GO:0006935">
    <property type="term" value="P:chemotaxis"/>
    <property type="evidence" value="ECO:0007669"/>
    <property type="project" value="UniProtKB-UniRule"/>
</dbReference>
<sequence length="165" mass="17910">MSKKIINVGIGQLEVARAPAVLVTHNLGSCVGVALYDLHHKIGALAHITLPSCTGTNSSWKKKNDKFADTAIPLMIRKMEEIGAQRGFTIAKIAGGADMFDLPSNAPFELDIGRQNVEAVKHCLQKYGITIVAEEVLGNIPRTMELDLATGKVTLKTSQRKTRFL</sequence>
<dbReference type="Gene3D" id="3.30.1330.200">
    <property type="match status" value="1"/>
</dbReference>
<dbReference type="InterPro" id="IPR038592">
    <property type="entry name" value="CheD-like_sf"/>
</dbReference>
<accession>A0A662DGX4</accession>
<dbReference type="PANTHER" id="PTHR35147">
    <property type="entry name" value="CHEMORECEPTOR GLUTAMINE DEAMIDASE CHED-RELATED"/>
    <property type="match status" value="1"/>
</dbReference>
<evidence type="ECO:0000256" key="2">
    <source>
        <dbReference type="ARBA" id="ARBA00022801"/>
    </source>
</evidence>
<comment type="similarity">
    <text evidence="3">Belongs to the CheD family.</text>
</comment>
<protein>
    <recommendedName>
        <fullName evidence="3">Probable chemoreceptor glutamine deamidase CheD</fullName>
        <ecNumber evidence="3">3.5.1.44</ecNumber>
    </recommendedName>
</protein>
<dbReference type="EMBL" id="QMQA01000089">
    <property type="protein sequence ID" value="RLE13551.1"/>
    <property type="molecule type" value="Genomic_DNA"/>
</dbReference>
<dbReference type="GO" id="GO:0050568">
    <property type="term" value="F:protein-glutamine glutaminase activity"/>
    <property type="evidence" value="ECO:0007669"/>
    <property type="project" value="UniProtKB-UniRule"/>
</dbReference>
<comment type="caution">
    <text evidence="4">The sequence shown here is derived from an EMBL/GenBank/DDBJ whole genome shotgun (WGS) entry which is preliminary data.</text>
</comment>
<dbReference type="CDD" id="cd16352">
    <property type="entry name" value="CheD"/>
    <property type="match status" value="1"/>
</dbReference>
<keyword evidence="2 3" id="KW-0378">Hydrolase</keyword>
<gene>
    <name evidence="3" type="primary">cheD</name>
    <name evidence="4" type="ORF">DRJ04_04110</name>
</gene>
<proteinExistence type="inferred from homology"/>
<comment type="catalytic activity">
    <reaction evidence="3">
        <text>L-glutaminyl-[protein] + H2O = L-glutamyl-[protein] + NH4(+)</text>
        <dbReference type="Rhea" id="RHEA:16441"/>
        <dbReference type="Rhea" id="RHEA-COMP:10207"/>
        <dbReference type="Rhea" id="RHEA-COMP:10208"/>
        <dbReference type="ChEBI" id="CHEBI:15377"/>
        <dbReference type="ChEBI" id="CHEBI:28938"/>
        <dbReference type="ChEBI" id="CHEBI:29973"/>
        <dbReference type="ChEBI" id="CHEBI:30011"/>
        <dbReference type="EC" id="3.5.1.44"/>
    </reaction>
</comment>
<dbReference type="Proteomes" id="UP000280417">
    <property type="component" value="Unassembled WGS sequence"/>
</dbReference>
<dbReference type="Pfam" id="PF03975">
    <property type="entry name" value="CheD"/>
    <property type="match status" value="1"/>
</dbReference>
<dbReference type="HAMAP" id="MF_01440">
    <property type="entry name" value="CheD"/>
    <property type="match status" value="1"/>
</dbReference>
<dbReference type="SUPFAM" id="SSF64438">
    <property type="entry name" value="CNF1/YfiH-like putative cysteine hydrolases"/>
    <property type="match status" value="1"/>
</dbReference>
<dbReference type="EC" id="3.5.1.44" evidence="3"/>